<proteinExistence type="inferred from homology"/>
<dbReference type="GO" id="GO:0034039">
    <property type="term" value="F:8-oxo-7,8-dihydroguanine DNA N-glycosylase activity"/>
    <property type="evidence" value="ECO:0007669"/>
    <property type="project" value="TreeGrafter"/>
</dbReference>
<evidence type="ECO:0000256" key="8">
    <source>
        <dbReference type="ARBA" id="ARBA00022801"/>
    </source>
</evidence>
<comment type="cofactor">
    <cofactor evidence="13">
        <name>[4Fe-4S] cluster</name>
        <dbReference type="ChEBI" id="CHEBI:49883"/>
    </cofactor>
    <text evidence="13">Binds 1 [4Fe-4S] cluster.</text>
</comment>
<keyword evidence="5" id="KW-0004">4Fe-4S</keyword>
<dbReference type="InterPro" id="IPR011257">
    <property type="entry name" value="DNA_glycosylase"/>
</dbReference>
<evidence type="ECO:0000256" key="1">
    <source>
        <dbReference type="ARBA" id="ARBA00000843"/>
    </source>
</evidence>
<dbReference type="InterPro" id="IPR003651">
    <property type="entry name" value="Endonuclease3_FeS-loop_motif"/>
</dbReference>
<dbReference type="SUPFAM" id="SSF48150">
    <property type="entry name" value="DNA-glycosylase"/>
    <property type="match status" value="1"/>
</dbReference>
<feature type="region of interest" description="Disordered" evidence="14">
    <location>
        <begin position="510"/>
        <end position="544"/>
    </location>
</feature>
<evidence type="ECO:0000256" key="13">
    <source>
        <dbReference type="RuleBase" id="RU365096"/>
    </source>
</evidence>
<keyword evidence="12 13" id="KW-0326">Glycosidase</keyword>
<name>A0AAD9FQA8_PAPLA</name>
<dbReference type="Pfam" id="PF14815">
    <property type="entry name" value="NUDIX_4"/>
    <property type="match status" value="1"/>
</dbReference>
<keyword evidence="17" id="KW-1185">Reference proteome</keyword>
<evidence type="ECO:0000256" key="7">
    <source>
        <dbReference type="ARBA" id="ARBA00022763"/>
    </source>
</evidence>
<dbReference type="GO" id="GO:0000701">
    <property type="term" value="F:purine-specific mismatch base pair DNA N-glycosylase activity"/>
    <property type="evidence" value="ECO:0007669"/>
    <property type="project" value="UniProtKB-EC"/>
</dbReference>
<dbReference type="Gene3D" id="3.90.79.10">
    <property type="entry name" value="Nucleoside Triphosphate Pyrophosphohydrolase"/>
    <property type="match status" value="1"/>
</dbReference>
<dbReference type="AlphaFoldDB" id="A0AAD9FQA8"/>
<evidence type="ECO:0000256" key="4">
    <source>
        <dbReference type="ARBA" id="ARBA00022023"/>
    </source>
</evidence>
<organism evidence="16 17">
    <name type="scientific">Papiliotrema laurentii</name>
    <name type="common">Cryptococcus laurentii</name>
    <dbReference type="NCBI Taxonomy" id="5418"/>
    <lineage>
        <taxon>Eukaryota</taxon>
        <taxon>Fungi</taxon>
        <taxon>Dikarya</taxon>
        <taxon>Basidiomycota</taxon>
        <taxon>Agaricomycotina</taxon>
        <taxon>Tremellomycetes</taxon>
        <taxon>Tremellales</taxon>
        <taxon>Rhynchogastremaceae</taxon>
        <taxon>Papiliotrema</taxon>
    </lineage>
</organism>
<keyword evidence="8" id="KW-0378">Hydrolase</keyword>
<dbReference type="SMART" id="SM00525">
    <property type="entry name" value="FES"/>
    <property type="match status" value="1"/>
</dbReference>
<feature type="region of interest" description="Disordered" evidence="14">
    <location>
        <begin position="1"/>
        <end position="58"/>
    </location>
</feature>
<evidence type="ECO:0000256" key="3">
    <source>
        <dbReference type="ARBA" id="ARBA00012045"/>
    </source>
</evidence>
<dbReference type="Gene3D" id="1.10.340.30">
    <property type="entry name" value="Hypothetical protein, domain 2"/>
    <property type="match status" value="1"/>
</dbReference>
<keyword evidence="7 13" id="KW-0227">DNA damage</keyword>
<dbReference type="EC" id="3.2.2.31" evidence="3 13"/>
<evidence type="ECO:0000256" key="12">
    <source>
        <dbReference type="ARBA" id="ARBA00023295"/>
    </source>
</evidence>
<reference evidence="16" key="1">
    <citation type="submission" date="2023-02" db="EMBL/GenBank/DDBJ databases">
        <title>Identification and recombinant expression of a fungal hydrolase from Papiliotrema laurentii that hydrolyzes apple cutin and clears colloidal polyester polyurethane.</title>
        <authorList>
            <consortium name="DOE Joint Genome Institute"/>
            <person name="Roman V.A."/>
            <person name="Bojanowski C."/>
            <person name="Crable B.R."/>
            <person name="Wagner D.N."/>
            <person name="Hung C.S."/>
            <person name="Nadeau L.J."/>
            <person name="Schratz L."/>
            <person name="Haridas S."/>
            <person name="Pangilinan J."/>
            <person name="Lipzen A."/>
            <person name="Na H."/>
            <person name="Yan M."/>
            <person name="Ng V."/>
            <person name="Grigoriev I.V."/>
            <person name="Spatafora J.W."/>
            <person name="Barlow D."/>
            <person name="Biffinger J."/>
            <person name="Kelley-Loughnane N."/>
            <person name="Varaljay V.A."/>
            <person name="Crookes-Goodson W.J."/>
        </authorList>
    </citation>
    <scope>NUCLEOTIDE SEQUENCE</scope>
    <source>
        <strain evidence="16">5307AH</strain>
    </source>
</reference>
<dbReference type="CDD" id="cd03431">
    <property type="entry name" value="NUDIX_DNA_Glycosylase_C-MutY"/>
    <property type="match status" value="1"/>
</dbReference>
<sequence length="565" mass="62078">MARRGSSPESYKTISDSEGSEYTSPPPRKRARTAGPKSAVKRTVGVAKSTRGEDERADQIGDIEDGARTIARPHGPGYHAVRDVAALQRDLLDWFENVREKRGMPWRKRYNHAQSASEKGQRAYEIWVSEVMLQQTQVATVIDYWRRWMDKWPTIADLAKADIEQVNAAWRGLGYYRRARSLLKGAQTVMGDPKYNGRLPKDPAVLEKQIDGVGRYTAGAITSMAYGARAPIIDGNIHRLFTRLFAVHAPQADTATIKFLWKAAEELVEALPEEPGVAGDWNQALMELGSQVCKPVGPDCSACPLRSGCKAFAELRQTPPVSPEACDLCVPMPGDEEHIPSVTIFPMKNEKKVSREENEVVCIVEWNATGKSDRRWLFTKRPDKGLLAGLFEPPTTPLAAGSTVDDRLAACHETVATTLTISAAELESMITSERHFDAITHIFSHINMTYHIVHIGISSATLPHASGGVWLDEHGVESANIGTGVKKVWKAVHGSWGRFEVGTTSLVTAGARKRGAPSGVQAKTQGRQTTAKASKRPMTEETNGKVVRKIMMPVMPRRNQEGAGA</sequence>
<evidence type="ECO:0000256" key="14">
    <source>
        <dbReference type="SAM" id="MobiDB-lite"/>
    </source>
</evidence>
<dbReference type="InterPro" id="IPR015797">
    <property type="entry name" value="NUDIX_hydrolase-like_dom_sf"/>
</dbReference>
<evidence type="ECO:0000259" key="15">
    <source>
        <dbReference type="SMART" id="SM00478"/>
    </source>
</evidence>
<evidence type="ECO:0000256" key="5">
    <source>
        <dbReference type="ARBA" id="ARBA00022485"/>
    </source>
</evidence>
<dbReference type="InterPro" id="IPR003265">
    <property type="entry name" value="HhH-GPD_domain"/>
</dbReference>
<feature type="domain" description="HhH-GPD" evidence="15">
    <location>
        <begin position="132"/>
        <end position="291"/>
    </location>
</feature>
<dbReference type="PANTHER" id="PTHR42944:SF1">
    <property type="entry name" value="ADENINE DNA GLYCOSYLASE"/>
    <property type="match status" value="1"/>
</dbReference>
<keyword evidence="10" id="KW-0411">Iron-sulfur</keyword>
<gene>
    <name evidence="16" type="ORF">DB88DRAFT_490271</name>
</gene>
<comment type="catalytic activity">
    <reaction evidence="1 13">
        <text>Hydrolyzes free adenine bases from 7,8-dihydro-8-oxoguanine:adenine mismatched double-stranded DNA, leaving an apurinic site.</text>
        <dbReference type="EC" id="3.2.2.31"/>
    </reaction>
</comment>
<dbReference type="InterPro" id="IPR029119">
    <property type="entry name" value="MutY_C"/>
</dbReference>
<dbReference type="GO" id="GO:0032357">
    <property type="term" value="F:oxidized purine DNA binding"/>
    <property type="evidence" value="ECO:0007669"/>
    <property type="project" value="TreeGrafter"/>
</dbReference>
<dbReference type="GO" id="GO:0006298">
    <property type="term" value="P:mismatch repair"/>
    <property type="evidence" value="ECO:0007669"/>
    <property type="project" value="TreeGrafter"/>
</dbReference>
<evidence type="ECO:0000313" key="17">
    <source>
        <dbReference type="Proteomes" id="UP001182556"/>
    </source>
</evidence>
<dbReference type="GO" id="GO:0006285">
    <property type="term" value="P:base-excision repair, AP site formation"/>
    <property type="evidence" value="ECO:0007669"/>
    <property type="project" value="UniProtKB-ARBA"/>
</dbReference>
<comment type="caution">
    <text evidence="16">The sequence shown here is derived from an EMBL/GenBank/DDBJ whole genome shotgun (WGS) entry which is preliminary data.</text>
</comment>
<dbReference type="GO" id="GO:0046872">
    <property type="term" value="F:metal ion binding"/>
    <property type="evidence" value="ECO:0007669"/>
    <property type="project" value="UniProtKB-UniRule"/>
</dbReference>
<dbReference type="GO" id="GO:0051539">
    <property type="term" value="F:4 iron, 4 sulfur cluster binding"/>
    <property type="evidence" value="ECO:0007669"/>
    <property type="project" value="UniProtKB-UniRule"/>
</dbReference>
<dbReference type="SUPFAM" id="SSF55811">
    <property type="entry name" value="Nudix"/>
    <property type="match status" value="1"/>
</dbReference>
<keyword evidence="6" id="KW-0479">Metal-binding</keyword>
<dbReference type="PANTHER" id="PTHR42944">
    <property type="entry name" value="ADENINE DNA GLYCOSYLASE"/>
    <property type="match status" value="1"/>
</dbReference>
<keyword evidence="11" id="KW-0234">DNA repair</keyword>
<dbReference type="SMART" id="SM00478">
    <property type="entry name" value="ENDO3c"/>
    <property type="match status" value="1"/>
</dbReference>
<dbReference type="CDD" id="cd00056">
    <property type="entry name" value="ENDO3c"/>
    <property type="match status" value="1"/>
</dbReference>
<dbReference type="Gene3D" id="1.10.1670.10">
    <property type="entry name" value="Helix-hairpin-Helix base-excision DNA repair enzymes (C-terminal)"/>
    <property type="match status" value="1"/>
</dbReference>
<comment type="function">
    <text evidence="13">Adenine glycosylase active on G-A mispairs.</text>
</comment>
<keyword evidence="9 13" id="KW-0408">Iron</keyword>
<evidence type="ECO:0000256" key="10">
    <source>
        <dbReference type="ARBA" id="ARBA00023014"/>
    </source>
</evidence>
<dbReference type="GO" id="GO:0005634">
    <property type="term" value="C:nucleus"/>
    <property type="evidence" value="ECO:0007669"/>
    <property type="project" value="TreeGrafter"/>
</dbReference>
<dbReference type="Proteomes" id="UP001182556">
    <property type="component" value="Unassembled WGS sequence"/>
</dbReference>
<evidence type="ECO:0000256" key="11">
    <source>
        <dbReference type="ARBA" id="ARBA00023204"/>
    </source>
</evidence>
<evidence type="ECO:0000256" key="6">
    <source>
        <dbReference type="ARBA" id="ARBA00022723"/>
    </source>
</evidence>
<protein>
    <recommendedName>
        <fullName evidence="4 13">Adenine DNA glycosylase</fullName>
        <ecNumber evidence="3 13">3.2.2.31</ecNumber>
    </recommendedName>
</protein>
<evidence type="ECO:0000313" key="16">
    <source>
        <dbReference type="EMBL" id="KAK1924403.1"/>
    </source>
</evidence>
<feature type="compositionally biased region" description="Polar residues" evidence="14">
    <location>
        <begin position="7"/>
        <end position="23"/>
    </location>
</feature>
<dbReference type="Pfam" id="PF00730">
    <property type="entry name" value="HhH-GPD"/>
    <property type="match status" value="1"/>
</dbReference>
<comment type="similarity">
    <text evidence="2 13">Belongs to the Nth/MutY family.</text>
</comment>
<dbReference type="GO" id="GO:0035485">
    <property type="term" value="F:adenine/guanine mispair binding"/>
    <property type="evidence" value="ECO:0007669"/>
    <property type="project" value="TreeGrafter"/>
</dbReference>
<dbReference type="InterPro" id="IPR023170">
    <property type="entry name" value="HhH_base_excis_C"/>
</dbReference>
<dbReference type="FunFam" id="1.10.340.30:FF:000002">
    <property type="entry name" value="Adenine DNA glycosylase"/>
    <property type="match status" value="1"/>
</dbReference>
<accession>A0AAD9FQA8</accession>
<evidence type="ECO:0000256" key="2">
    <source>
        <dbReference type="ARBA" id="ARBA00008343"/>
    </source>
</evidence>
<dbReference type="EMBL" id="JAODAN010000005">
    <property type="protein sequence ID" value="KAK1924403.1"/>
    <property type="molecule type" value="Genomic_DNA"/>
</dbReference>
<feature type="compositionally biased region" description="Polar residues" evidence="14">
    <location>
        <begin position="521"/>
        <end position="532"/>
    </location>
</feature>
<evidence type="ECO:0000256" key="9">
    <source>
        <dbReference type="ARBA" id="ARBA00023004"/>
    </source>
</evidence>
<dbReference type="InterPro" id="IPR044298">
    <property type="entry name" value="MIG/MutY"/>
</dbReference>